<organism evidence="2">
    <name type="scientific">Candidatus Kentrum sp. DK</name>
    <dbReference type="NCBI Taxonomy" id="2126562"/>
    <lineage>
        <taxon>Bacteria</taxon>
        <taxon>Pseudomonadati</taxon>
        <taxon>Pseudomonadota</taxon>
        <taxon>Gammaproteobacteria</taxon>
        <taxon>Candidatus Kentrum</taxon>
    </lineage>
</organism>
<evidence type="ECO:0000313" key="2">
    <source>
        <dbReference type="EMBL" id="VFJ43040.1"/>
    </source>
</evidence>
<dbReference type="EMBL" id="CAADEX010000004">
    <property type="protein sequence ID" value="VFJ43040.1"/>
    <property type="molecule type" value="Genomic_DNA"/>
</dbReference>
<name>A0A450RVA0_9GAMM</name>
<reference evidence="2" key="1">
    <citation type="submission" date="2019-02" db="EMBL/GenBank/DDBJ databases">
        <authorList>
            <person name="Gruber-Vodicka R. H."/>
            <person name="Seah K. B. B."/>
        </authorList>
    </citation>
    <scope>NUCLEOTIDE SEQUENCE</scope>
    <source>
        <strain evidence="2">BECK_DK47</strain>
    </source>
</reference>
<sequence>MNDINLRIAAEEANLILESLGNMPFARVYGLVGKIQEQARRQIGGEDAPTEQTPADKEPAPTENQDIN</sequence>
<feature type="region of interest" description="Disordered" evidence="1">
    <location>
        <begin position="40"/>
        <end position="68"/>
    </location>
</feature>
<protein>
    <submittedName>
        <fullName evidence="2">Uncharacterized protein</fullName>
    </submittedName>
</protein>
<gene>
    <name evidence="2" type="ORF">BECKDK2373B_GA0170837_100420</name>
</gene>
<evidence type="ECO:0000256" key="1">
    <source>
        <dbReference type="SAM" id="MobiDB-lite"/>
    </source>
</evidence>
<accession>A0A450RVA0</accession>
<dbReference type="AlphaFoldDB" id="A0A450RVA0"/>
<proteinExistence type="predicted"/>